<dbReference type="AlphaFoldDB" id="A0A1Y2HAB0"/>
<dbReference type="EMBL" id="MCFL01000059">
    <property type="protein sequence ID" value="ORZ31499.1"/>
    <property type="molecule type" value="Genomic_DNA"/>
</dbReference>
<evidence type="ECO:0000313" key="3">
    <source>
        <dbReference type="Proteomes" id="UP000193411"/>
    </source>
</evidence>
<evidence type="ECO:0000313" key="2">
    <source>
        <dbReference type="EMBL" id="ORZ31499.1"/>
    </source>
</evidence>
<feature type="region of interest" description="Disordered" evidence="1">
    <location>
        <begin position="1"/>
        <end position="25"/>
    </location>
</feature>
<organism evidence="2 3">
    <name type="scientific">Catenaria anguillulae PL171</name>
    <dbReference type="NCBI Taxonomy" id="765915"/>
    <lineage>
        <taxon>Eukaryota</taxon>
        <taxon>Fungi</taxon>
        <taxon>Fungi incertae sedis</taxon>
        <taxon>Blastocladiomycota</taxon>
        <taxon>Blastocladiomycetes</taxon>
        <taxon>Blastocladiales</taxon>
        <taxon>Catenariaceae</taxon>
        <taxon>Catenaria</taxon>
    </lineage>
</organism>
<keyword evidence="3" id="KW-1185">Reference proteome</keyword>
<proteinExistence type="predicted"/>
<feature type="compositionally biased region" description="Basic and acidic residues" evidence="1">
    <location>
        <begin position="7"/>
        <end position="18"/>
    </location>
</feature>
<sequence>MCLRKSPGWDERSMDSDTSRGCSRPSWRAWPMAETVAASNIVLVLTMDSFSMFLRRAKEVGIDCGMVEALTVRSGGRMGRDLRMTGANVLTPPAACGELGERITLADGDTSTDSGKCICEDRRRLPAWPTTFGDDDPLRLLPLLLSPWSSDSESDELSAMGPPW</sequence>
<accession>A0A1Y2HAB0</accession>
<protein>
    <submittedName>
        <fullName evidence="2">Uncharacterized protein</fullName>
    </submittedName>
</protein>
<evidence type="ECO:0000256" key="1">
    <source>
        <dbReference type="SAM" id="MobiDB-lite"/>
    </source>
</evidence>
<gene>
    <name evidence="2" type="ORF">BCR44DRAFT_1442164</name>
</gene>
<dbReference type="Proteomes" id="UP000193411">
    <property type="component" value="Unassembled WGS sequence"/>
</dbReference>
<comment type="caution">
    <text evidence="2">The sequence shown here is derived from an EMBL/GenBank/DDBJ whole genome shotgun (WGS) entry which is preliminary data.</text>
</comment>
<reference evidence="2 3" key="1">
    <citation type="submission" date="2016-07" db="EMBL/GenBank/DDBJ databases">
        <title>Pervasive Adenine N6-methylation of Active Genes in Fungi.</title>
        <authorList>
            <consortium name="DOE Joint Genome Institute"/>
            <person name="Mondo S.J."/>
            <person name="Dannebaum R.O."/>
            <person name="Kuo R.C."/>
            <person name="Labutti K."/>
            <person name="Haridas S."/>
            <person name="Kuo A."/>
            <person name="Salamov A."/>
            <person name="Ahrendt S.R."/>
            <person name="Lipzen A."/>
            <person name="Sullivan W."/>
            <person name="Andreopoulos W.B."/>
            <person name="Clum A."/>
            <person name="Lindquist E."/>
            <person name="Daum C."/>
            <person name="Ramamoorthy G.K."/>
            <person name="Gryganskyi A."/>
            <person name="Culley D."/>
            <person name="Magnuson J.K."/>
            <person name="James T.Y."/>
            <person name="O'Malley M.A."/>
            <person name="Stajich J.E."/>
            <person name="Spatafora J.W."/>
            <person name="Visel A."/>
            <person name="Grigoriev I.V."/>
        </authorList>
    </citation>
    <scope>NUCLEOTIDE SEQUENCE [LARGE SCALE GENOMIC DNA]</scope>
    <source>
        <strain evidence="2 3">PL171</strain>
    </source>
</reference>
<name>A0A1Y2HAB0_9FUNG</name>